<evidence type="ECO:0000313" key="10">
    <source>
        <dbReference type="Proteomes" id="UP000663845"/>
    </source>
</evidence>
<dbReference type="EMBL" id="CAJOAZ010004492">
    <property type="protein sequence ID" value="CAF4061731.1"/>
    <property type="molecule type" value="Genomic_DNA"/>
</dbReference>
<gene>
    <name evidence="5" type="ORF">BJG266_LOCUS25167</name>
    <name evidence="1" type="ORF">JYZ213_LOCUS3232</name>
    <name evidence="6" type="ORF">KXQ929_LOCUS19282</name>
    <name evidence="7" type="ORF">OKA104_LOCUS20827</name>
    <name evidence="8" type="ORF">OXD698_LOCUS33170</name>
    <name evidence="4" type="ORF">QVE165_LOCUS13290</name>
    <name evidence="2" type="ORF">QVE165_LOCUS2776</name>
    <name evidence="3" type="ORF">VCS650_LOCUS11987</name>
</gene>
<dbReference type="EMBL" id="CAJNON010000091">
    <property type="protein sequence ID" value="CAF0949633.1"/>
    <property type="molecule type" value="Genomic_DNA"/>
</dbReference>
<dbReference type="Proteomes" id="UP000663832">
    <property type="component" value="Unassembled WGS sequence"/>
</dbReference>
<protein>
    <submittedName>
        <fullName evidence="1">Uncharacterized protein</fullName>
    </submittedName>
</protein>
<keyword evidence="9" id="KW-1185">Reference proteome</keyword>
<dbReference type="Proteomes" id="UP000663877">
    <property type="component" value="Unassembled WGS sequence"/>
</dbReference>
<organism evidence="1 10">
    <name type="scientific">Adineta steineri</name>
    <dbReference type="NCBI Taxonomy" id="433720"/>
    <lineage>
        <taxon>Eukaryota</taxon>
        <taxon>Metazoa</taxon>
        <taxon>Spiralia</taxon>
        <taxon>Gnathifera</taxon>
        <taxon>Rotifera</taxon>
        <taxon>Eurotatoria</taxon>
        <taxon>Bdelloidea</taxon>
        <taxon>Adinetida</taxon>
        <taxon>Adinetidae</taxon>
        <taxon>Adineta</taxon>
    </lineage>
</organism>
<dbReference type="Proteomes" id="UP000663868">
    <property type="component" value="Unassembled WGS sequence"/>
</dbReference>
<reference evidence="1" key="1">
    <citation type="submission" date="2021-02" db="EMBL/GenBank/DDBJ databases">
        <authorList>
            <person name="Nowell W R."/>
        </authorList>
    </citation>
    <scope>NUCLEOTIDE SEQUENCE</scope>
</reference>
<dbReference type="Proteomes" id="UP000663845">
    <property type="component" value="Unassembled WGS sequence"/>
</dbReference>
<evidence type="ECO:0000313" key="1">
    <source>
        <dbReference type="EMBL" id="CAF0764047.1"/>
    </source>
</evidence>
<dbReference type="EMBL" id="CAJNOM010000068">
    <property type="protein sequence ID" value="CAF0970117.1"/>
    <property type="molecule type" value="Genomic_DNA"/>
</dbReference>
<dbReference type="GO" id="GO:0006355">
    <property type="term" value="P:regulation of DNA-templated transcription"/>
    <property type="evidence" value="ECO:0007669"/>
    <property type="project" value="InterPro"/>
</dbReference>
<comment type="caution">
    <text evidence="1">The sequence shown here is derived from an EMBL/GenBank/DDBJ whole genome shotgun (WGS) entry which is preliminary data.</text>
</comment>
<evidence type="ECO:0000313" key="4">
    <source>
        <dbReference type="EMBL" id="CAF0970117.1"/>
    </source>
</evidence>
<proteinExistence type="predicted"/>
<dbReference type="Proteomes" id="UP000663844">
    <property type="component" value="Unassembled WGS sequence"/>
</dbReference>
<evidence type="ECO:0000313" key="7">
    <source>
        <dbReference type="EMBL" id="CAF3839779.1"/>
    </source>
</evidence>
<dbReference type="EMBL" id="CAJOAY010001413">
    <property type="protein sequence ID" value="CAF3839779.1"/>
    <property type="molecule type" value="Genomic_DNA"/>
</dbReference>
<dbReference type="EMBL" id="CAJNOI010000189">
    <property type="protein sequence ID" value="CAF1170495.1"/>
    <property type="molecule type" value="Genomic_DNA"/>
</dbReference>
<dbReference type="InterPro" id="IPR018737">
    <property type="entry name" value="DREAM_LIN52"/>
</dbReference>
<sequence length="106" mass="12396">MDSYFTNWTNPNNNQSWIDQTFSPYDLIDQNTGKDLSNKILDTALYGQDQELNDDEADYMFRELKTFSIVQLVNKIRDIHNMTYELGVNEGLEMTRAKLLNIFDSS</sequence>
<dbReference type="Proteomes" id="UP000663891">
    <property type="component" value="Unassembled WGS sequence"/>
</dbReference>
<dbReference type="EMBL" id="CAJNOG010000017">
    <property type="protein sequence ID" value="CAF0764047.1"/>
    <property type="molecule type" value="Genomic_DNA"/>
</dbReference>
<dbReference type="OrthoDB" id="5834362at2759"/>
<evidence type="ECO:0000313" key="8">
    <source>
        <dbReference type="EMBL" id="CAF4061731.1"/>
    </source>
</evidence>
<dbReference type="AlphaFoldDB" id="A0A813Q9W8"/>
<name>A0A813Q9W8_9BILA</name>
<accession>A0A813Q9W8</accession>
<evidence type="ECO:0000313" key="2">
    <source>
        <dbReference type="EMBL" id="CAF0774084.1"/>
    </source>
</evidence>
<dbReference type="EMBL" id="CAJOBB010001300">
    <property type="protein sequence ID" value="CAF3837827.1"/>
    <property type="molecule type" value="Genomic_DNA"/>
</dbReference>
<evidence type="ECO:0000313" key="6">
    <source>
        <dbReference type="EMBL" id="CAF3837827.1"/>
    </source>
</evidence>
<evidence type="ECO:0000313" key="5">
    <source>
        <dbReference type="EMBL" id="CAF1170495.1"/>
    </source>
</evidence>
<dbReference type="EMBL" id="CAJNOM010000009">
    <property type="protein sequence ID" value="CAF0774084.1"/>
    <property type="molecule type" value="Genomic_DNA"/>
</dbReference>
<evidence type="ECO:0000313" key="9">
    <source>
        <dbReference type="Proteomes" id="UP000663832"/>
    </source>
</evidence>
<evidence type="ECO:0000313" key="3">
    <source>
        <dbReference type="EMBL" id="CAF0949633.1"/>
    </source>
</evidence>
<dbReference type="Pfam" id="PF10044">
    <property type="entry name" value="LIN52"/>
    <property type="match status" value="1"/>
</dbReference>
<dbReference type="Proteomes" id="UP000663881">
    <property type="component" value="Unassembled WGS sequence"/>
</dbReference>
<dbReference type="GO" id="GO:0070176">
    <property type="term" value="C:DRM complex"/>
    <property type="evidence" value="ECO:0007669"/>
    <property type="project" value="InterPro"/>
</dbReference>